<name>A0ABU0B0V9_9FIRM</name>
<evidence type="ECO:0000313" key="3">
    <source>
        <dbReference type="Proteomes" id="UP001225644"/>
    </source>
</evidence>
<dbReference type="Pfam" id="PF01909">
    <property type="entry name" value="NTP_transf_2"/>
    <property type="match status" value="1"/>
</dbReference>
<dbReference type="SUPFAM" id="SSF81301">
    <property type="entry name" value="Nucleotidyltransferase"/>
    <property type="match status" value="1"/>
</dbReference>
<dbReference type="Gene3D" id="3.30.460.10">
    <property type="entry name" value="Beta Polymerase, domain 2"/>
    <property type="match status" value="1"/>
</dbReference>
<dbReference type="PANTHER" id="PTHR33933:SF1">
    <property type="entry name" value="PROTEIN ADENYLYLTRANSFERASE MNTA-RELATED"/>
    <property type="match status" value="1"/>
</dbReference>
<evidence type="ECO:0000313" key="2">
    <source>
        <dbReference type="EMBL" id="MDQ0286362.1"/>
    </source>
</evidence>
<dbReference type="InterPro" id="IPR043519">
    <property type="entry name" value="NT_sf"/>
</dbReference>
<reference evidence="2 3" key="1">
    <citation type="submission" date="2023-07" db="EMBL/GenBank/DDBJ databases">
        <title>Genomic Encyclopedia of Type Strains, Phase IV (KMG-IV): sequencing the most valuable type-strain genomes for metagenomic binning, comparative biology and taxonomic classification.</title>
        <authorList>
            <person name="Goeker M."/>
        </authorList>
    </citation>
    <scope>NUCLEOTIDE SEQUENCE [LARGE SCALE GENOMIC DNA]</scope>
    <source>
        <strain evidence="2 3">DSM 12396</strain>
    </source>
</reference>
<organism evidence="2 3">
    <name type="scientific">Desulfofundulus luciae</name>
    <dbReference type="NCBI Taxonomy" id="74702"/>
    <lineage>
        <taxon>Bacteria</taxon>
        <taxon>Bacillati</taxon>
        <taxon>Bacillota</taxon>
        <taxon>Clostridia</taxon>
        <taxon>Eubacteriales</taxon>
        <taxon>Peptococcaceae</taxon>
        <taxon>Desulfofundulus</taxon>
    </lineage>
</organism>
<accession>A0ABU0B0V9</accession>
<gene>
    <name evidence="2" type="ORF">J2Z49_001476</name>
</gene>
<comment type="caution">
    <text evidence="2">The sequence shown here is derived from an EMBL/GenBank/DDBJ whole genome shotgun (WGS) entry which is preliminary data.</text>
</comment>
<dbReference type="InterPro" id="IPR052548">
    <property type="entry name" value="Type_VII_TA_antitoxin"/>
</dbReference>
<dbReference type="CDD" id="cd05403">
    <property type="entry name" value="NT_KNTase_like"/>
    <property type="match status" value="1"/>
</dbReference>
<evidence type="ECO:0000259" key="1">
    <source>
        <dbReference type="Pfam" id="PF01909"/>
    </source>
</evidence>
<dbReference type="PANTHER" id="PTHR33933">
    <property type="entry name" value="NUCLEOTIDYLTRANSFERASE"/>
    <property type="match status" value="1"/>
</dbReference>
<proteinExistence type="predicted"/>
<dbReference type="Proteomes" id="UP001225644">
    <property type="component" value="Unassembled WGS sequence"/>
</dbReference>
<keyword evidence="3" id="KW-1185">Reference proteome</keyword>
<protein>
    <submittedName>
        <fullName evidence="2">Nucleotidyltransferase</fullName>
    </submittedName>
</protein>
<dbReference type="InterPro" id="IPR002934">
    <property type="entry name" value="Polymerase_NTP_transf_dom"/>
</dbReference>
<dbReference type="EMBL" id="JAUSUX010000009">
    <property type="protein sequence ID" value="MDQ0286362.1"/>
    <property type="molecule type" value="Genomic_DNA"/>
</dbReference>
<feature type="domain" description="Polymerase nucleotidyl transferase" evidence="1">
    <location>
        <begin position="25"/>
        <end position="102"/>
    </location>
</feature>
<sequence>MTIVQAPAGDNFVSINKRAVEIVKSYAEALRKKDVPVKLIILFGSQARGTSVPGSDIDVLVVTERLDKKIRDTIVDEAFEISMREDIPVIALPCDIQEFDSPSFKVDPFYRNVTREGIIFHGQ</sequence>